<keyword evidence="3" id="KW-0560">Oxidoreductase</keyword>
<keyword evidence="2" id="KW-0521">NADP</keyword>
<dbReference type="RefSeq" id="WP_145715019.1">
    <property type="nucleotide sequence ID" value="NZ_BAAAFY010000001.1"/>
</dbReference>
<dbReference type="AlphaFoldDB" id="A0A562T640"/>
<comment type="similarity">
    <text evidence="1 4">Belongs to the short-chain dehydrogenases/reductases (SDR) family.</text>
</comment>
<gene>
    <name evidence="5" type="ORF">LX66_3100</name>
</gene>
<evidence type="ECO:0000313" key="5">
    <source>
        <dbReference type="EMBL" id="TWI89007.1"/>
    </source>
</evidence>
<dbReference type="PRINTS" id="PR00080">
    <property type="entry name" value="SDRFAMILY"/>
</dbReference>
<evidence type="ECO:0000256" key="3">
    <source>
        <dbReference type="ARBA" id="ARBA00023002"/>
    </source>
</evidence>
<reference evidence="5 6" key="1">
    <citation type="journal article" date="2013" name="Stand. Genomic Sci.">
        <title>Genomic Encyclopedia of Type Strains, Phase I: The one thousand microbial genomes (KMG-I) project.</title>
        <authorList>
            <person name="Kyrpides N.C."/>
            <person name="Woyke T."/>
            <person name="Eisen J.A."/>
            <person name="Garrity G."/>
            <person name="Lilburn T.G."/>
            <person name="Beck B.J."/>
            <person name="Whitman W.B."/>
            <person name="Hugenholtz P."/>
            <person name="Klenk H.P."/>
        </authorList>
    </citation>
    <scope>NUCLEOTIDE SEQUENCE [LARGE SCALE GENOMIC DNA]</scope>
    <source>
        <strain evidence="5 6">DSM 13484</strain>
    </source>
</reference>
<evidence type="ECO:0000256" key="4">
    <source>
        <dbReference type="RuleBase" id="RU000363"/>
    </source>
</evidence>
<dbReference type="OrthoDB" id="5786478at2"/>
<dbReference type="GO" id="GO:0016491">
    <property type="term" value="F:oxidoreductase activity"/>
    <property type="evidence" value="ECO:0007669"/>
    <property type="project" value="UniProtKB-KW"/>
</dbReference>
<evidence type="ECO:0000256" key="1">
    <source>
        <dbReference type="ARBA" id="ARBA00006484"/>
    </source>
</evidence>
<sequence length="240" mass="25455">MQKVLITGANKGIGFATARHLLEKGYFVYLGCRNAALGAAAFSRLQEQGLVHCEVLEIDVTDQSSVDRAVAALAEKAGVLDVLINNAGILGAFPAPGGAAGVENAQQVFNTNYFGVIRVTTAMLPLLQRAEQPRIVNVSSETASLSLHQDPSWAYYPMKDTAYVPSKTALNFYTMALAYQLKDTSFKVTSVCPGYTATDMNNFAGSGKAGDAAATIAKYVIPGTDTPSGKFYNAAGELPW</sequence>
<comment type="caution">
    <text evidence="5">The sequence shown here is derived from an EMBL/GenBank/DDBJ whole genome shotgun (WGS) entry which is preliminary data.</text>
</comment>
<dbReference type="InterPro" id="IPR002347">
    <property type="entry name" value="SDR_fam"/>
</dbReference>
<evidence type="ECO:0000313" key="6">
    <source>
        <dbReference type="Proteomes" id="UP000316778"/>
    </source>
</evidence>
<name>A0A562T640_CHIJA</name>
<dbReference type="GO" id="GO:0016020">
    <property type="term" value="C:membrane"/>
    <property type="evidence" value="ECO:0007669"/>
    <property type="project" value="TreeGrafter"/>
</dbReference>
<dbReference type="PRINTS" id="PR00081">
    <property type="entry name" value="GDHRDH"/>
</dbReference>
<dbReference type="EMBL" id="VLLG01000003">
    <property type="protein sequence ID" value="TWI89007.1"/>
    <property type="molecule type" value="Genomic_DNA"/>
</dbReference>
<accession>A0A562T640</accession>
<dbReference type="SUPFAM" id="SSF51735">
    <property type="entry name" value="NAD(P)-binding Rossmann-fold domains"/>
    <property type="match status" value="1"/>
</dbReference>
<dbReference type="Gene3D" id="3.40.50.720">
    <property type="entry name" value="NAD(P)-binding Rossmann-like Domain"/>
    <property type="match status" value="1"/>
</dbReference>
<dbReference type="Proteomes" id="UP000316778">
    <property type="component" value="Unassembled WGS sequence"/>
</dbReference>
<dbReference type="PANTHER" id="PTHR43490:SF99">
    <property type="entry name" value="SHORT-CHAIN DEHYDROGENASE_REDUCTASE"/>
    <property type="match status" value="1"/>
</dbReference>
<protein>
    <submittedName>
        <fullName evidence="5">Short-subunit dehydrogenase</fullName>
    </submittedName>
</protein>
<dbReference type="Pfam" id="PF00106">
    <property type="entry name" value="adh_short"/>
    <property type="match status" value="1"/>
</dbReference>
<dbReference type="InterPro" id="IPR036291">
    <property type="entry name" value="NAD(P)-bd_dom_sf"/>
</dbReference>
<proteinExistence type="inferred from homology"/>
<organism evidence="5 6">
    <name type="scientific">Chitinophaga japonensis</name>
    <name type="common">Flexibacter japonensis</name>
    <dbReference type="NCBI Taxonomy" id="104662"/>
    <lineage>
        <taxon>Bacteria</taxon>
        <taxon>Pseudomonadati</taxon>
        <taxon>Bacteroidota</taxon>
        <taxon>Chitinophagia</taxon>
        <taxon>Chitinophagales</taxon>
        <taxon>Chitinophagaceae</taxon>
        <taxon>Chitinophaga</taxon>
    </lineage>
</organism>
<keyword evidence="6" id="KW-1185">Reference proteome</keyword>
<evidence type="ECO:0000256" key="2">
    <source>
        <dbReference type="ARBA" id="ARBA00022857"/>
    </source>
</evidence>
<dbReference type="PANTHER" id="PTHR43490">
    <property type="entry name" value="(+)-NEOMENTHOL DEHYDROGENASE"/>
    <property type="match status" value="1"/>
</dbReference>